<evidence type="ECO:0000313" key="3">
    <source>
        <dbReference type="EMBL" id="MCM6761616.1"/>
    </source>
</evidence>
<comment type="caution">
    <text evidence="3">The sequence shown here is derived from an EMBL/GenBank/DDBJ whole genome shotgun (WGS) entry which is preliminary data.</text>
</comment>
<dbReference type="RefSeq" id="WP_251944016.1">
    <property type="nucleotide sequence ID" value="NZ_JAMRYM010000008.1"/>
</dbReference>
<evidence type="ECO:0000313" key="4">
    <source>
        <dbReference type="Proteomes" id="UP001155240"/>
    </source>
</evidence>
<proteinExistence type="predicted"/>
<feature type="transmembrane region" description="Helical" evidence="2">
    <location>
        <begin position="359"/>
        <end position="386"/>
    </location>
</feature>
<organism evidence="3 4">
    <name type="scientific">Rathayibacter rubneri</name>
    <dbReference type="NCBI Taxonomy" id="2950106"/>
    <lineage>
        <taxon>Bacteria</taxon>
        <taxon>Bacillati</taxon>
        <taxon>Actinomycetota</taxon>
        <taxon>Actinomycetes</taxon>
        <taxon>Micrococcales</taxon>
        <taxon>Microbacteriaceae</taxon>
        <taxon>Rathayibacter</taxon>
    </lineage>
</organism>
<keyword evidence="4" id="KW-1185">Reference proteome</keyword>
<gene>
    <name evidence="3" type="ORF">NB037_04215</name>
</gene>
<keyword evidence="2" id="KW-1133">Transmembrane helix</keyword>
<dbReference type="EMBL" id="JAMRYM010000008">
    <property type="protein sequence ID" value="MCM6761616.1"/>
    <property type="molecule type" value="Genomic_DNA"/>
</dbReference>
<feature type="compositionally biased region" description="Pro residues" evidence="1">
    <location>
        <begin position="1"/>
        <end position="61"/>
    </location>
</feature>
<feature type="region of interest" description="Disordered" evidence="1">
    <location>
        <begin position="164"/>
        <end position="186"/>
    </location>
</feature>
<name>A0A9X2DWQ5_9MICO</name>
<evidence type="ECO:0000256" key="1">
    <source>
        <dbReference type="SAM" id="MobiDB-lite"/>
    </source>
</evidence>
<dbReference type="AlphaFoldDB" id="A0A9X2DWQ5"/>
<dbReference type="Proteomes" id="UP001155240">
    <property type="component" value="Unassembled WGS sequence"/>
</dbReference>
<sequence length="407" mass="39454">MPPTNPSPPVVTPVDPAPANPAPANPAPANPAPANPAPANPAPANPAPANPAPANPRPAQPQAPSGGAAGGTATTEAGSSAPRSSAPGRTLLSTSAADPAAAPAPAAEGQPAAEATAPAVSVYLTRDAGVDPGALTVDLARFYGVGAAYAGFQREESATAVLRAPSGTETPLTVEGRQDGETTSTGSTVVPAAALSSIGAYTVQVTGDRGSSASTTFSLAASTAPGVLVEPRESTSSEAGSPRGAVWGFGPIETVSVGAFTTTGVRAELAAGALSVRVDALGWSDLALGDAVVKEPTAEVYCIVAVGSVSGRTAAVTIAYPESGSSVEVPDASQVCGIAITTAKSGLVSPASADGSGGLSAGVGLTIGAGLLVAILLAGLVTAVVLRRRRENSDLLIGGPLPHQPQE</sequence>
<keyword evidence="2" id="KW-0472">Membrane</keyword>
<evidence type="ECO:0000256" key="2">
    <source>
        <dbReference type="SAM" id="Phobius"/>
    </source>
</evidence>
<accession>A0A9X2DWQ5</accession>
<feature type="compositionally biased region" description="Low complexity" evidence="1">
    <location>
        <begin position="62"/>
        <end position="89"/>
    </location>
</feature>
<keyword evidence="2" id="KW-0812">Transmembrane</keyword>
<protein>
    <submittedName>
        <fullName evidence="3">Uncharacterized protein</fullName>
    </submittedName>
</protein>
<feature type="region of interest" description="Disordered" evidence="1">
    <location>
        <begin position="1"/>
        <end position="113"/>
    </location>
</feature>
<reference evidence="3" key="1">
    <citation type="submission" date="2022-06" db="EMBL/GenBank/DDBJ databases">
        <title>Whole genome shotgun sequencing (WGS) of Rathayibacter sp. ZW T2_19, isolated from stored onions (Allium cepa).</title>
        <authorList>
            <person name="Stoll D.A."/>
            <person name="Huch M."/>
        </authorList>
    </citation>
    <scope>NUCLEOTIDE SEQUENCE</scope>
    <source>
        <strain evidence="3">ZW T2_19</strain>
    </source>
</reference>
<feature type="compositionally biased region" description="Low complexity" evidence="1">
    <location>
        <begin position="96"/>
        <end position="113"/>
    </location>
</feature>